<dbReference type="EMBL" id="JARKIK010000048">
    <property type="protein sequence ID" value="KAK8735271.1"/>
    <property type="molecule type" value="Genomic_DNA"/>
</dbReference>
<sequence length="385" mass="43919">MDISELVPLNSEKEITKQWLGKLLSQKFCSSVTPLSWQCVLPTVCEGFLSDIAYVRVRYKSECLEEAEIQLVFKFLPQLEARRKFMLDGGFAEREVKFYEITRNPEYQRICLKSGMVLPIPECYFATYAQDCATIVMNNLKAENHKTVIIKEGSTFAQTKAALKAIAFIHATGYIFLAHNADRKNLGEITKPLDTDVLDQFFIPNLKTLVEMYEGTPTSESFKALIPATKSIYSYPLKYPLLNTIIHGDFWAGQLLFSDDESNAIVIDWQFCNIGNPVGDIMSMFFMSSDIEVLDNHLEEVLKEYWFIFTNVLKANGTEAGITFEQLVDNVEELWVCGFIILACSIHDFLPGGNLTHERLRRAIKFLEDRGMFTKLIDDINCKHG</sequence>
<evidence type="ECO:0000259" key="1">
    <source>
        <dbReference type="SMART" id="SM00587"/>
    </source>
</evidence>
<dbReference type="InterPro" id="IPR011009">
    <property type="entry name" value="Kinase-like_dom_sf"/>
</dbReference>
<organism evidence="2 3">
    <name type="scientific">Cherax quadricarinatus</name>
    <name type="common">Australian red claw crayfish</name>
    <dbReference type="NCBI Taxonomy" id="27406"/>
    <lineage>
        <taxon>Eukaryota</taxon>
        <taxon>Metazoa</taxon>
        <taxon>Ecdysozoa</taxon>
        <taxon>Arthropoda</taxon>
        <taxon>Crustacea</taxon>
        <taxon>Multicrustacea</taxon>
        <taxon>Malacostraca</taxon>
        <taxon>Eumalacostraca</taxon>
        <taxon>Eucarida</taxon>
        <taxon>Decapoda</taxon>
        <taxon>Pleocyemata</taxon>
        <taxon>Astacidea</taxon>
        <taxon>Parastacoidea</taxon>
        <taxon>Parastacidae</taxon>
        <taxon>Cherax</taxon>
    </lineage>
</organism>
<evidence type="ECO:0000313" key="3">
    <source>
        <dbReference type="Proteomes" id="UP001445076"/>
    </source>
</evidence>
<dbReference type="InterPro" id="IPR015897">
    <property type="entry name" value="CHK_kinase-like"/>
</dbReference>
<evidence type="ECO:0000313" key="2">
    <source>
        <dbReference type="EMBL" id="KAK8735273.1"/>
    </source>
</evidence>
<dbReference type="SUPFAM" id="SSF56112">
    <property type="entry name" value="Protein kinase-like (PK-like)"/>
    <property type="match status" value="1"/>
</dbReference>
<reference evidence="2 3" key="1">
    <citation type="journal article" date="2024" name="BMC Genomics">
        <title>Genome assembly of redclaw crayfish (Cherax quadricarinatus) provides insights into its immune adaptation and hypoxia tolerance.</title>
        <authorList>
            <person name="Liu Z."/>
            <person name="Zheng J."/>
            <person name="Li H."/>
            <person name="Fang K."/>
            <person name="Wang S."/>
            <person name="He J."/>
            <person name="Zhou D."/>
            <person name="Weng S."/>
            <person name="Chi M."/>
            <person name="Gu Z."/>
            <person name="He J."/>
            <person name="Li F."/>
            <person name="Wang M."/>
        </authorList>
    </citation>
    <scope>NUCLEOTIDE SEQUENCE [LARGE SCALE GENOMIC DNA]</scope>
    <source>
        <strain evidence="2">ZL_2023a</strain>
    </source>
</reference>
<dbReference type="Proteomes" id="UP001445076">
    <property type="component" value="Unassembled WGS sequence"/>
</dbReference>
<keyword evidence="3" id="KW-1185">Reference proteome</keyword>
<dbReference type="SMART" id="SM00587">
    <property type="entry name" value="CHK"/>
    <property type="match status" value="1"/>
</dbReference>
<dbReference type="InterPro" id="IPR004119">
    <property type="entry name" value="EcKL"/>
</dbReference>
<dbReference type="AlphaFoldDB" id="A0AAW0X5V4"/>
<name>A0AAW0X5V4_CHEQU</name>
<dbReference type="EMBL" id="JARKIK010000048">
    <property type="protein sequence ID" value="KAK8735272.1"/>
    <property type="molecule type" value="Genomic_DNA"/>
</dbReference>
<reference evidence="2" key="2">
    <citation type="submission" date="2024-01" db="EMBL/GenBank/DDBJ databases">
        <authorList>
            <person name="He J."/>
            <person name="Wang M."/>
            <person name="Zheng J."/>
            <person name="Liu Z."/>
        </authorList>
    </citation>
    <scope>NUCLEOTIDE SEQUENCE</scope>
    <source>
        <strain evidence="2">ZL_2023a</strain>
        <tissue evidence="2">Muscle</tissue>
    </source>
</reference>
<dbReference type="Gene3D" id="3.90.1200.10">
    <property type="match status" value="1"/>
</dbReference>
<proteinExistence type="predicted"/>
<feature type="domain" description="CHK kinase-like" evidence="1">
    <location>
        <begin position="135"/>
        <end position="315"/>
    </location>
</feature>
<accession>A0AAW0X5V4</accession>
<comment type="caution">
    <text evidence="2">The sequence shown here is derived from an EMBL/GenBank/DDBJ whole genome shotgun (WGS) entry which is preliminary data.</text>
</comment>
<dbReference type="PANTHER" id="PTHR11012:SF58">
    <property type="entry name" value="CHK KINASE-LIKE DOMAIN-CONTAINING PROTEIN"/>
    <property type="match status" value="1"/>
</dbReference>
<protein>
    <recommendedName>
        <fullName evidence="1">CHK kinase-like domain-containing protein</fullName>
    </recommendedName>
</protein>
<dbReference type="Pfam" id="PF02958">
    <property type="entry name" value="EcKL"/>
    <property type="match status" value="1"/>
</dbReference>
<dbReference type="EMBL" id="JARKIK010000048">
    <property type="protein sequence ID" value="KAK8735273.1"/>
    <property type="molecule type" value="Genomic_DNA"/>
</dbReference>
<gene>
    <name evidence="2" type="ORF">OTU49_005596</name>
</gene>
<dbReference type="PANTHER" id="PTHR11012">
    <property type="entry name" value="PROTEIN KINASE-LIKE DOMAIN-CONTAINING"/>
    <property type="match status" value="1"/>
</dbReference>